<dbReference type="AlphaFoldDB" id="A0A7G5FBT5"/>
<protein>
    <submittedName>
        <fullName evidence="2">Membrane lipoprotein lipid attachment site-containing protein</fullName>
    </submittedName>
</protein>
<name>A0A7G5FBT5_9CORY</name>
<evidence type="ECO:0000313" key="3">
    <source>
        <dbReference type="Proteomes" id="UP000515570"/>
    </source>
</evidence>
<dbReference type="RefSeq" id="WP_182384886.1">
    <property type="nucleotide sequence ID" value="NZ_CP059833.1"/>
</dbReference>
<keyword evidence="1" id="KW-0732">Signal</keyword>
<keyword evidence="2" id="KW-0449">Lipoprotein</keyword>
<dbReference type="PROSITE" id="PS51257">
    <property type="entry name" value="PROKAR_LIPOPROTEIN"/>
    <property type="match status" value="1"/>
</dbReference>
<keyword evidence="3" id="KW-1185">Reference proteome</keyword>
<proteinExistence type="predicted"/>
<sequence length="118" mass="13326">MKRIIITTLVAALALTGCSKPEPAPLLRENSDIQVAYVRMEMADKYGADYRLKDAEEYCQALRDGKNEDAIITETSPMYPGIVRRYIRASNTFVCHDRHDDLVNGAWDDPTLGSFKSR</sequence>
<dbReference type="Proteomes" id="UP000515570">
    <property type="component" value="Chromosome"/>
</dbReference>
<reference evidence="2 3" key="1">
    <citation type="submission" date="2020-07" db="EMBL/GenBank/DDBJ databases">
        <title>non toxigenic Corynebacterium sp. nov from a clinical source.</title>
        <authorList>
            <person name="Bernier A.-M."/>
            <person name="Bernard K."/>
        </authorList>
    </citation>
    <scope>NUCLEOTIDE SEQUENCE [LARGE SCALE GENOMIC DNA]</scope>
    <source>
        <strain evidence="3">NML 93-0612</strain>
    </source>
</reference>
<dbReference type="EMBL" id="CP059833">
    <property type="protein sequence ID" value="QMV84076.1"/>
    <property type="molecule type" value="Genomic_DNA"/>
</dbReference>
<evidence type="ECO:0000256" key="1">
    <source>
        <dbReference type="ARBA" id="ARBA00022729"/>
    </source>
</evidence>
<dbReference type="InterPro" id="IPR012640">
    <property type="entry name" value="Membr_lipoprot_lipid_attach_CS"/>
</dbReference>
<evidence type="ECO:0000313" key="2">
    <source>
        <dbReference type="EMBL" id="QMV84076.1"/>
    </source>
</evidence>
<organism evidence="2 3">
    <name type="scientific">Corynebacterium hindlerae</name>
    <dbReference type="NCBI Taxonomy" id="699041"/>
    <lineage>
        <taxon>Bacteria</taxon>
        <taxon>Bacillati</taxon>
        <taxon>Actinomycetota</taxon>
        <taxon>Actinomycetes</taxon>
        <taxon>Mycobacteriales</taxon>
        <taxon>Corynebacteriaceae</taxon>
        <taxon>Corynebacterium</taxon>
    </lineage>
</organism>
<accession>A0A7G5FBT5</accession>
<dbReference type="Pfam" id="PF08139">
    <property type="entry name" value="LPAM_1"/>
    <property type="match status" value="1"/>
</dbReference>
<gene>
    <name evidence="2" type="ORF">HW450_06675</name>
</gene>